<keyword evidence="1" id="KW-0472">Membrane</keyword>
<feature type="transmembrane region" description="Helical" evidence="1">
    <location>
        <begin position="115"/>
        <end position="137"/>
    </location>
</feature>
<dbReference type="RefSeq" id="WP_192278311.1">
    <property type="nucleotide sequence ID" value="NZ_JACZDF010000002.1"/>
</dbReference>
<feature type="domain" description="HTH cro/C1-type" evidence="2">
    <location>
        <begin position="39"/>
        <end position="83"/>
    </location>
</feature>
<name>A0ABR9DNR7_9MICO</name>
<reference evidence="3 4" key="1">
    <citation type="submission" date="2020-09" db="EMBL/GenBank/DDBJ databases">
        <title>Flavimobilis rhizosphaerae sp. nov., isolated from rhizosphere soil of Spartina alterniflora.</title>
        <authorList>
            <person name="Hanqin C."/>
        </authorList>
    </citation>
    <scope>NUCLEOTIDE SEQUENCE [LARGE SCALE GENOMIC DNA]</scope>
    <source>
        <strain evidence="3 4">GY 10621</strain>
    </source>
</reference>
<proteinExistence type="predicted"/>
<dbReference type="InterPro" id="IPR021224">
    <property type="entry name" value="DUF2690"/>
</dbReference>
<evidence type="ECO:0000313" key="3">
    <source>
        <dbReference type="EMBL" id="MBD9698751.1"/>
    </source>
</evidence>
<keyword evidence="4" id="KW-1185">Reference proteome</keyword>
<evidence type="ECO:0000256" key="1">
    <source>
        <dbReference type="SAM" id="Phobius"/>
    </source>
</evidence>
<sequence>MNETTADDANTVPDGAGLSSVEEFAAALSELRTAAGRPTLVALERRTGVSKTVLSDAFAGRRLPTERTVEAIASVLDADVAEWTRRRRELEESLRPQAVVGAGAPAYPVVRRRSALLAAAGAFVLGVVGTAGVVAALPDEVPDASGRGAPAAATALVTPMESPAEILVEVGTDPATTPCVDDAKVVASVTRARDTQLQIVYSNACQAAWARVTRYDDEAAGNAVGASIFRQIAPDASDRQDTHEPDAQGAYTTLIVRPTSATRVCAVGYITLDGEKIDLGDQICV</sequence>
<dbReference type="SUPFAM" id="SSF47413">
    <property type="entry name" value="lambda repressor-like DNA-binding domains"/>
    <property type="match status" value="1"/>
</dbReference>
<comment type="caution">
    <text evidence="3">The sequence shown here is derived from an EMBL/GenBank/DDBJ whole genome shotgun (WGS) entry which is preliminary data.</text>
</comment>
<keyword evidence="1" id="KW-0812">Transmembrane</keyword>
<dbReference type="InterPro" id="IPR010982">
    <property type="entry name" value="Lambda_DNA-bd_dom_sf"/>
</dbReference>
<dbReference type="Gene3D" id="1.10.260.40">
    <property type="entry name" value="lambda repressor-like DNA-binding domains"/>
    <property type="match status" value="1"/>
</dbReference>
<dbReference type="PROSITE" id="PS50943">
    <property type="entry name" value="HTH_CROC1"/>
    <property type="match status" value="1"/>
</dbReference>
<protein>
    <submittedName>
        <fullName evidence="3">DUF2690 domain-containing protein</fullName>
    </submittedName>
</protein>
<gene>
    <name evidence="3" type="ORF">IGS67_04465</name>
</gene>
<dbReference type="InterPro" id="IPR001387">
    <property type="entry name" value="Cro/C1-type_HTH"/>
</dbReference>
<dbReference type="Pfam" id="PF13560">
    <property type="entry name" value="HTH_31"/>
    <property type="match status" value="1"/>
</dbReference>
<dbReference type="Proteomes" id="UP000642107">
    <property type="component" value="Unassembled WGS sequence"/>
</dbReference>
<dbReference type="Pfam" id="PF10901">
    <property type="entry name" value="DUF2690"/>
    <property type="match status" value="1"/>
</dbReference>
<dbReference type="SMART" id="SM00530">
    <property type="entry name" value="HTH_XRE"/>
    <property type="match status" value="1"/>
</dbReference>
<accession>A0ABR9DNR7</accession>
<keyword evidence="1" id="KW-1133">Transmembrane helix</keyword>
<dbReference type="EMBL" id="JACZDF010000002">
    <property type="protein sequence ID" value="MBD9698751.1"/>
    <property type="molecule type" value="Genomic_DNA"/>
</dbReference>
<evidence type="ECO:0000259" key="2">
    <source>
        <dbReference type="PROSITE" id="PS50943"/>
    </source>
</evidence>
<organism evidence="3 4">
    <name type="scientific">Flavimobilis rhizosphaerae</name>
    <dbReference type="NCBI Taxonomy" id="2775421"/>
    <lineage>
        <taxon>Bacteria</taxon>
        <taxon>Bacillati</taxon>
        <taxon>Actinomycetota</taxon>
        <taxon>Actinomycetes</taxon>
        <taxon>Micrococcales</taxon>
        <taxon>Jonesiaceae</taxon>
        <taxon>Flavimobilis</taxon>
    </lineage>
</organism>
<dbReference type="CDD" id="cd00093">
    <property type="entry name" value="HTH_XRE"/>
    <property type="match status" value="1"/>
</dbReference>
<evidence type="ECO:0000313" key="4">
    <source>
        <dbReference type="Proteomes" id="UP000642107"/>
    </source>
</evidence>